<dbReference type="Pfam" id="PF19051">
    <property type="entry name" value="GFO_IDH_MocA_C2"/>
    <property type="match status" value="1"/>
</dbReference>
<evidence type="ECO:0000313" key="4">
    <source>
        <dbReference type="Proteomes" id="UP001156666"/>
    </source>
</evidence>
<dbReference type="InterPro" id="IPR036291">
    <property type="entry name" value="NAD(P)-bd_dom_sf"/>
</dbReference>
<reference evidence="3" key="1">
    <citation type="journal article" date="2014" name="Int. J. Syst. Evol. Microbiol.">
        <title>Complete genome sequence of Corynebacterium casei LMG S-19264T (=DSM 44701T), isolated from a smear-ripened cheese.</title>
        <authorList>
            <consortium name="US DOE Joint Genome Institute (JGI-PGF)"/>
            <person name="Walter F."/>
            <person name="Albersmeier A."/>
            <person name="Kalinowski J."/>
            <person name="Ruckert C."/>
        </authorList>
    </citation>
    <scope>NUCLEOTIDE SEQUENCE</scope>
    <source>
        <strain evidence="3">NBRC 108769</strain>
    </source>
</reference>
<dbReference type="InterPro" id="IPR000683">
    <property type="entry name" value="Gfo/Idh/MocA-like_OxRdtase_N"/>
</dbReference>
<dbReference type="Gene3D" id="3.40.50.720">
    <property type="entry name" value="NAD(P)-binding Rossmann-like Domain"/>
    <property type="match status" value="1"/>
</dbReference>
<name>A0AA37SLM2_9BACT</name>
<comment type="caution">
    <text evidence="3">The sequence shown here is derived from an EMBL/GenBank/DDBJ whole genome shotgun (WGS) entry which is preliminary data.</text>
</comment>
<evidence type="ECO:0000313" key="3">
    <source>
        <dbReference type="EMBL" id="GLR15562.1"/>
    </source>
</evidence>
<keyword evidence="4" id="KW-1185">Reference proteome</keyword>
<organism evidence="3 4">
    <name type="scientific">Portibacter lacus</name>
    <dbReference type="NCBI Taxonomy" id="1099794"/>
    <lineage>
        <taxon>Bacteria</taxon>
        <taxon>Pseudomonadati</taxon>
        <taxon>Bacteroidota</taxon>
        <taxon>Saprospiria</taxon>
        <taxon>Saprospirales</taxon>
        <taxon>Haliscomenobacteraceae</taxon>
        <taxon>Portibacter</taxon>
    </lineage>
</organism>
<proteinExistence type="predicted"/>
<gene>
    <name evidence="3" type="ORF">GCM10007940_01770</name>
</gene>
<dbReference type="SUPFAM" id="SSF55347">
    <property type="entry name" value="Glyceraldehyde-3-phosphate dehydrogenase-like, C-terminal domain"/>
    <property type="match status" value="1"/>
</dbReference>
<dbReference type="Pfam" id="PF01408">
    <property type="entry name" value="GFO_IDH_MocA"/>
    <property type="match status" value="1"/>
</dbReference>
<protein>
    <submittedName>
        <fullName evidence="3">Dehydrogenase</fullName>
    </submittedName>
</protein>
<dbReference type="Proteomes" id="UP001156666">
    <property type="component" value="Unassembled WGS sequence"/>
</dbReference>
<evidence type="ECO:0000259" key="1">
    <source>
        <dbReference type="Pfam" id="PF01408"/>
    </source>
</evidence>
<dbReference type="PANTHER" id="PTHR43818">
    <property type="entry name" value="BCDNA.GH03377"/>
    <property type="match status" value="1"/>
</dbReference>
<feature type="domain" description="Gfo/Idh/MocA-like oxidoreductase N-terminal" evidence="1">
    <location>
        <begin position="43"/>
        <end position="164"/>
    </location>
</feature>
<dbReference type="RefSeq" id="WP_235292454.1">
    <property type="nucleotide sequence ID" value="NZ_BSOH01000001.1"/>
</dbReference>
<evidence type="ECO:0000259" key="2">
    <source>
        <dbReference type="Pfam" id="PF19051"/>
    </source>
</evidence>
<dbReference type="PANTHER" id="PTHR43818:SF10">
    <property type="entry name" value="NADH-DEPENDENT DEHYDROGENASE-RELATED"/>
    <property type="match status" value="1"/>
</dbReference>
<sequence length="480" mass="53500">MKKKSSRRTFIKQSSLSVGGIMIVPRDILGGVGFTAANDRINLAAVGAGGKGHSDIRDAAGFNSLTNSSKENVVALCDVSSKEAKRSFEMFPKAARYQDYREMFAEMGDKIDAVTISTPDHMHAPPAMMAMKAGKHVYVQKPLTHDVYEARMLTEAANKYDIVSQMGNQGSSGDGVRIITEWIEADAIGEVKEVHCWTNRPVWEQGMKRPEGSISVPDYLNWDLWLGTAPKRPYHNGYQPFNWRGWWDFGTGALGDMACHVMDPAVRALKLKYPSAVQAFAPFKVVNWSRVDSLDSPPPASMVYYEFPERDGLPPVKLTWYDGGMMPPRPEELADDEPMGNNDGGVLFVGSKGKLMCDCYGANPRLLPKSRDEQFEAPTPTITRVKEKNHQRNWIAAIRGEAEASSDFDYAGPFSEIVLMGNLAIRSLYTQEEVSNNGKKHMAYTGVGRKLRWDGENMKILNYDPANQFVKREYHGGHTL</sequence>
<dbReference type="GO" id="GO:0000166">
    <property type="term" value="F:nucleotide binding"/>
    <property type="evidence" value="ECO:0007669"/>
    <property type="project" value="InterPro"/>
</dbReference>
<feature type="domain" description="Gfo/Idh/MocA-like oxidoreductase bacterial type C-terminal" evidence="2">
    <location>
        <begin position="214"/>
        <end position="266"/>
    </location>
</feature>
<dbReference type="AlphaFoldDB" id="A0AA37SLM2"/>
<dbReference type="SUPFAM" id="SSF51735">
    <property type="entry name" value="NAD(P)-binding Rossmann-fold domains"/>
    <property type="match status" value="1"/>
</dbReference>
<dbReference type="EMBL" id="BSOH01000001">
    <property type="protein sequence ID" value="GLR15562.1"/>
    <property type="molecule type" value="Genomic_DNA"/>
</dbReference>
<reference evidence="3" key="2">
    <citation type="submission" date="2023-01" db="EMBL/GenBank/DDBJ databases">
        <title>Draft genome sequence of Portibacter lacus strain NBRC 108769.</title>
        <authorList>
            <person name="Sun Q."/>
            <person name="Mori K."/>
        </authorList>
    </citation>
    <scope>NUCLEOTIDE SEQUENCE</scope>
    <source>
        <strain evidence="3">NBRC 108769</strain>
    </source>
</reference>
<dbReference type="InterPro" id="IPR050463">
    <property type="entry name" value="Gfo/Idh/MocA_oxidrdct_glycsds"/>
</dbReference>
<dbReference type="Gene3D" id="3.30.360.10">
    <property type="entry name" value="Dihydrodipicolinate Reductase, domain 2"/>
    <property type="match status" value="1"/>
</dbReference>
<dbReference type="InterPro" id="IPR043906">
    <property type="entry name" value="Gfo/Idh/MocA_OxRdtase_bact_C"/>
</dbReference>
<accession>A0AA37SLM2</accession>